<dbReference type="GeneID" id="93436937"/>
<dbReference type="Gene3D" id="1.10.287.850">
    <property type="entry name" value="HP0062-like domain"/>
    <property type="match status" value="1"/>
</dbReference>
<feature type="domain" description="PE" evidence="1">
    <location>
        <begin position="4"/>
        <end position="94"/>
    </location>
</feature>
<dbReference type="EMBL" id="AP017624">
    <property type="protein sequence ID" value="BAV41467.1"/>
    <property type="molecule type" value="Genomic_DNA"/>
</dbReference>
<evidence type="ECO:0000313" key="2">
    <source>
        <dbReference type="EMBL" id="BAV41467.1"/>
    </source>
</evidence>
<protein>
    <submittedName>
        <fullName evidence="2">PE-PGRS family protein</fullName>
    </submittedName>
</protein>
<name>A0A1B4Y324_MYCUL</name>
<reference evidence="2 3" key="1">
    <citation type="submission" date="2016-08" db="EMBL/GenBank/DDBJ databases">
        <title>Complete genome sequence of Mycobacterium shinshuense, a subspecies of M. ulcerans.</title>
        <authorList>
            <person name="Yoshida M."/>
            <person name="Ogura Y."/>
            <person name="Hayashi T."/>
            <person name="Hoshino Y."/>
        </authorList>
    </citation>
    <scope>NUCLEOTIDE SEQUENCE [LARGE SCALE GENOMIC DNA]</scope>
    <source>
        <strain evidence="3">ATCC 33728</strain>
    </source>
</reference>
<evidence type="ECO:0000259" key="1">
    <source>
        <dbReference type="Pfam" id="PF00934"/>
    </source>
</evidence>
<accession>A0A1B4Y324</accession>
<sequence>MSFLTVLPDMVATSAENLVDVCSTLGVANAAAAVPTTGIAAAASDEVSTAIATLFGSYAQEYQTLSARAAAFHDEFVSVLKGSGAAYLSAEVANAEQNLIKTVNAPARALLGHPLIPTDGSATAGPGTGVIGTAGLRTVDAVATAVRSGANATLGRVTVAESVVAASATRVASAATLLPGHVAASVESVSASLPASLASLSLLGSTAAPAAQATVDIAAPYQELIENTAANLQSLGSTWAANPAPFLSQILANQLGYGQTIATSLQNAAQDLGAVLYDPSALNRALADLSPISAIGGQIQQNLINLGGTALTDVAPAVAFVAAGPALSTLQGFEISLNAFTTAVQSGDIAEALGALVDAPAVLANGFLNGGVTLPLLLPIRLGFVVLDVPFDGILVAPHATTATVTWFLPYFQEVVSGPTVGGIVSTLLTSVPQELATAITPA</sequence>
<evidence type="ECO:0000313" key="3">
    <source>
        <dbReference type="Proteomes" id="UP000218067"/>
    </source>
</evidence>
<dbReference type="InterPro" id="IPR038332">
    <property type="entry name" value="PPE_sf"/>
</dbReference>
<gene>
    <name evidence="2" type="ORF">SHTP_2329</name>
</gene>
<dbReference type="InterPro" id="IPR000084">
    <property type="entry name" value="PE-PGRS_N"/>
</dbReference>
<dbReference type="Proteomes" id="UP000218067">
    <property type="component" value="Chromosome"/>
</dbReference>
<dbReference type="SUPFAM" id="SSF140459">
    <property type="entry name" value="PE/PPE dimer-like"/>
    <property type="match status" value="1"/>
</dbReference>
<dbReference type="RefSeq" id="WP_096372440.1">
    <property type="nucleotide sequence ID" value="NZ_AP017624.1"/>
</dbReference>
<proteinExistence type="predicted"/>
<dbReference type="AlphaFoldDB" id="A0A1B4Y324"/>
<organism evidence="2 3">
    <name type="scientific">Mycobacterium ulcerans subsp. shinshuense</name>
    <dbReference type="NCBI Taxonomy" id="1124626"/>
    <lineage>
        <taxon>Bacteria</taxon>
        <taxon>Bacillati</taxon>
        <taxon>Actinomycetota</taxon>
        <taxon>Actinomycetes</taxon>
        <taxon>Mycobacteriales</taxon>
        <taxon>Mycobacteriaceae</taxon>
        <taxon>Mycobacterium</taxon>
        <taxon>Mycobacterium ulcerans group</taxon>
    </lineage>
</organism>
<dbReference type="Pfam" id="PF00934">
    <property type="entry name" value="PE"/>
    <property type="match status" value="1"/>
</dbReference>